<evidence type="ECO:0000256" key="3">
    <source>
        <dbReference type="ARBA" id="ARBA00022475"/>
    </source>
</evidence>
<dbReference type="Proteomes" id="UP000646152">
    <property type="component" value="Unassembled WGS sequence"/>
</dbReference>
<evidence type="ECO:0000259" key="8">
    <source>
        <dbReference type="Pfam" id="PF00924"/>
    </source>
</evidence>
<dbReference type="Pfam" id="PF00924">
    <property type="entry name" value="MS_channel_2nd"/>
    <property type="match status" value="1"/>
</dbReference>
<keyword evidence="4 7" id="KW-0812">Transmembrane</keyword>
<evidence type="ECO:0000256" key="2">
    <source>
        <dbReference type="ARBA" id="ARBA00008017"/>
    </source>
</evidence>
<keyword evidence="5 7" id="KW-1133">Transmembrane helix</keyword>
<dbReference type="Gene3D" id="2.30.30.60">
    <property type="match status" value="1"/>
</dbReference>
<comment type="function">
    <text evidence="7">Mechanosensitive channel that participates in the regulation of osmotic pressure changes within the cell, opening in response to stretch forces in the membrane lipid bilayer, without the need for other proteins. Contributes to normal resistance to hypoosmotic shock. Forms an ion channel of 1.0 nanosiemens conductance with a slight preference for anions.</text>
</comment>
<accession>A0ABQ1IDE6</accession>
<comment type="subunit">
    <text evidence="7">Homoheptamer.</text>
</comment>
<comment type="caution">
    <text evidence="7">Lacks conserved residue(s) required for the propagation of feature annotation.</text>
</comment>
<sequence length="315" mass="34883">MADNSATASANESSANQDVPQQVDLDFGVAIERIDSWLDGGIRLLPNLLVALVLLLVFYGLALLVRRLILRQTHTRGRDNLGEVLGGLVKWTVILFGFLLAATIVIPSLKPGDLIAGLGVSSVAIGFAFKDILQNWLAGLLILLRQPFNINDQIEVNGHEGTVQRIETRATIIKTYDGQRIVIPNSDIYTNAVRVFTAHDYRRSQYDVGIGYDDDIDKACELLKAAVAKVAQVEGAPEVQALPWDLAASWVTIRVRWWTHSRRADVTRVHAEVIRIIKLTLDDAGIEMPSENLVCFLREQTEVEDADDETPASRH</sequence>
<dbReference type="Gene3D" id="3.30.70.100">
    <property type="match status" value="1"/>
</dbReference>
<evidence type="ECO:0000256" key="5">
    <source>
        <dbReference type="ARBA" id="ARBA00022989"/>
    </source>
</evidence>
<dbReference type="InterPro" id="IPR011066">
    <property type="entry name" value="MscS_channel_C_sf"/>
</dbReference>
<evidence type="ECO:0000256" key="1">
    <source>
        <dbReference type="ARBA" id="ARBA00004651"/>
    </source>
</evidence>
<dbReference type="InterPro" id="IPR049278">
    <property type="entry name" value="MS_channel_C"/>
</dbReference>
<feature type="domain" description="Mechanosensitive ion channel MscS" evidence="8">
    <location>
        <begin position="131"/>
        <end position="193"/>
    </location>
</feature>
<dbReference type="PANTHER" id="PTHR30221">
    <property type="entry name" value="SMALL-CONDUCTANCE MECHANOSENSITIVE CHANNEL"/>
    <property type="match status" value="1"/>
</dbReference>
<keyword evidence="11" id="KW-1185">Reference proteome</keyword>
<dbReference type="Pfam" id="PF21082">
    <property type="entry name" value="MS_channel_3rd"/>
    <property type="match status" value="1"/>
</dbReference>
<organism evidence="10 11">
    <name type="scientific">Oceanisphaera marina</name>
    <dbReference type="NCBI Taxonomy" id="2017550"/>
    <lineage>
        <taxon>Bacteria</taxon>
        <taxon>Pseudomonadati</taxon>
        <taxon>Pseudomonadota</taxon>
        <taxon>Gammaproteobacteria</taxon>
        <taxon>Aeromonadales</taxon>
        <taxon>Aeromonadaceae</taxon>
        <taxon>Oceanisphaera</taxon>
    </lineage>
</organism>
<feature type="transmembrane region" description="Helical" evidence="7">
    <location>
        <begin position="85"/>
        <end position="108"/>
    </location>
</feature>
<dbReference type="Gene3D" id="1.10.287.1260">
    <property type="match status" value="1"/>
</dbReference>
<evidence type="ECO:0000256" key="6">
    <source>
        <dbReference type="ARBA" id="ARBA00023136"/>
    </source>
</evidence>
<keyword evidence="7" id="KW-0813">Transport</keyword>
<evidence type="ECO:0000259" key="9">
    <source>
        <dbReference type="Pfam" id="PF21082"/>
    </source>
</evidence>
<proteinExistence type="inferred from homology"/>
<evidence type="ECO:0000256" key="7">
    <source>
        <dbReference type="RuleBase" id="RU369025"/>
    </source>
</evidence>
<feature type="domain" description="Mechanosensitive ion channel MscS C-terminal" evidence="9">
    <location>
        <begin position="206"/>
        <end position="288"/>
    </location>
</feature>
<dbReference type="InterPro" id="IPR006685">
    <property type="entry name" value="MscS_channel_2nd"/>
</dbReference>
<feature type="transmembrane region" description="Helical" evidence="7">
    <location>
        <begin position="44"/>
        <end position="65"/>
    </location>
</feature>
<dbReference type="SUPFAM" id="SSF82861">
    <property type="entry name" value="Mechanosensitive channel protein MscS (YggB), transmembrane region"/>
    <property type="match status" value="1"/>
</dbReference>
<keyword evidence="7" id="KW-0997">Cell inner membrane</keyword>
<keyword evidence="7" id="KW-0406">Ion transport</keyword>
<comment type="similarity">
    <text evidence="2 7">Belongs to the MscS (TC 1.A.23) family.</text>
</comment>
<dbReference type="PANTHER" id="PTHR30221:SF1">
    <property type="entry name" value="SMALL-CONDUCTANCE MECHANOSENSITIVE CHANNEL"/>
    <property type="match status" value="1"/>
</dbReference>
<evidence type="ECO:0000313" key="10">
    <source>
        <dbReference type="EMBL" id="GGB33911.1"/>
    </source>
</evidence>
<keyword evidence="7" id="KW-0407">Ion channel</keyword>
<reference evidence="11" key="1">
    <citation type="journal article" date="2019" name="Int. J. Syst. Evol. Microbiol.">
        <title>The Global Catalogue of Microorganisms (GCM) 10K type strain sequencing project: providing services to taxonomists for standard genome sequencing and annotation.</title>
        <authorList>
            <consortium name="The Broad Institute Genomics Platform"/>
            <consortium name="The Broad Institute Genome Sequencing Center for Infectious Disease"/>
            <person name="Wu L."/>
            <person name="Ma J."/>
        </authorList>
    </citation>
    <scope>NUCLEOTIDE SEQUENCE [LARGE SCALE GENOMIC DNA]</scope>
    <source>
        <strain evidence="11">CGMCC 1.15923</strain>
    </source>
</reference>
<dbReference type="SUPFAM" id="SSF82689">
    <property type="entry name" value="Mechanosensitive channel protein MscS (YggB), C-terminal domain"/>
    <property type="match status" value="1"/>
</dbReference>
<dbReference type="EMBL" id="BMKE01000002">
    <property type="protein sequence ID" value="GGB33911.1"/>
    <property type="molecule type" value="Genomic_DNA"/>
</dbReference>
<dbReference type="InterPro" id="IPR010920">
    <property type="entry name" value="LSM_dom_sf"/>
</dbReference>
<protein>
    <recommendedName>
        <fullName evidence="7">Small-conductance mechanosensitive channel</fullName>
    </recommendedName>
</protein>
<keyword evidence="6 7" id="KW-0472">Membrane</keyword>
<keyword evidence="3" id="KW-1003">Cell membrane</keyword>
<gene>
    <name evidence="10" type="ORF">GCM10011502_03740</name>
</gene>
<comment type="subcellular location">
    <subcellularLocation>
        <location evidence="7">Cell inner membrane</location>
        <topology evidence="7">Multi-pass membrane protein</topology>
    </subcellularLocation>
    <subcellularLocation>
        <location evidence="1">Cell membrane</location>
        <topology evidence="1">Multi-pass membrane protein</topology>
    </subcellularLocation>
</comment>
<evidence type="ECO:0000256" key="4">
    <source>
        <dbReference type="ARBA" id="ARBA00022692"/>
    </source>
</evidence>
<comment type="caution">
    <text evidence="10">The sequence shown here is derived from an EMBL/GenBank/DDBJ whole genome shotgun (WGS) entry which is preliminary data.</text>
</comment>
<evidence type="ECO:0000313" key="11">
    <source>
        <dbReference type="Proteomes" id="UP000646152"/>
    </source>
</evidence>
<name>A0ABQ1IDE6_9GAMM</name>
<dbReference type="SUPFAM" id="SSF50182">
    <property type="entry name" value="Sm-like ribonucleoproteins"/>
    <property type="match status" value="1"/>
</dbReference>
<dbReference type="InterPro" id="IPR045275">
    <property type="entry name" value="MscS_archaea/bacteria_type"/>
</dbReference>
<dbReference type="InterPro" id="IPR023408">
    <property type="entry name" value="MscS_beta-dom_sf"/>
</dbReference>
<dbReference type="InterPro" id="IPR011014">
    <property type="entry name" value="MscS_channel_TM-2"/>
</dbReference>
<dbReference type="RefSeq" id="WP_188628391.1">
    <property type="nucleotide sequence ID" value="NZ_BMKE01000002.1"/>
</dbReference>